<dbReference type="InterPro" id="IPR011993">
    <property type="entry name" value="PH-like_dom_sf"/>
</dbReference>
<feature type="domain" description="PP4R3 EVH1-like" evidence="5">
    <location>
        <begin position="2"/>
        <end position="103"/>
    </location>
</feature>
<dbReference type="Gene3D" id="2.30.29.30">
    <property type="entry name" value="Pleckstrin-homology domain (PH domain)/Phosphotyrosine-binding domain (PTB)"/>
    <property type="match status" value="1"/>
</dbReference>
<keyword evidence="7" id="KW-1185">Reference proteome</keyword>
<sequence length="806" mass="90232">MQRVKVYRLNSDGLWDDKGTGHVSVEYLEQSDSLGLVVISEEDTHRTLLIHRIVFEDIYYRQGDDTIITWSDPEIGTDIALSFQESVGCSLIWEKINEAQQSMKLGPHHQEFGAPEAAARRCVVDEYEQAASAAEGEFPDGAPSGPVELPAAEMGNLAELAKALSELSPFQRERGAAQMLKPGYVRSLLDIFQQCEDLEDGESLRHLYHIIRGAIMLNDANLLDLLLAEENVMDMVGALEYDPELVMQQHHRDFLRDKVVFKEVVPIADPALRAKIHQTYRLAYLKDVVLPRVLDDATFATFSSLILFNNVEVVMALQGDAKFLPELFQRLKSSESRDKEWLDQVAFLQELCSLGKHLQAVSRTHLLTKLIKLGLFEVMMTVLRVGGNDMCQRATDVLLSVVQHDAGPLRDYFTEHAERDDFRILLKPLLSGQEVALQESVLEILRALLDPSSMTMKAATATEQNAFLELFYDRYISQLIGVLAEACEPNRAPSSHAVSEAGQAGRPGQAGAAPSALAIIVDLLCFCVQHHSYRIKYYVLRNNVVEKVLRLLYRREKWLVVAAVRFLRTCIGLKDDFYNRYLVRNNLLEPVIQVFLKNGPRYNLLNSAVLEMVEFIRKENIKYIIAHLVEQYGAQLEPCDHIGTFAALKLKFEQNQESLGGYGEEGSFPATASTAAAQQALTQSRQRRDERALDKDEEDYFKEDDDENDTMSCIVGNGVARPPGVVTGGFSLSSLVEYGEDEDDDEDSLKNGAREGGTQKRGPGRPAGGSPGSPVSPKRARLAEERPRGLKFQTMEPANGVSLWRR</sequence>
<feature type="region of interest" description="Disordered" evidence="3">
    <location>
        <begin position="661"/>
        <end position="719"/>
    </location>
</feature>
<dbReference type="InterPro" id="IPR011989">
    <property type="entry name" value="ARM-like"/>
</dbReference>
<dbReference type="Proteomes" id="UP001497392">
    <property type="component" value="Unassembled WGS sequence"/>
</dbReference>
<dbReference type="InterPro" id="IPR006887">
    <property type="entry name" value="P4R3-like_central_dom"/>
</dbReference>
<dbReference type="Pfam" id="PF04802">
    <property type="entry name" value="PP4R3"/>
    <property type="match status" value="1"/>
</dbReference>
<feature type="region of interest" description="Disordered" evidence="3">
    <location>
        <begin position="739"/>
        <end position="806"/>
    </location>
</feature>
<proteinExistence type="predicted"/>
<protein>
    <submittedName>
        <fullName evidence="6">G5623 protein</fullName>
    </submittedName>
</protein>
<evidence type="ECO:0000313" key="6">
    <source>
        <dbReference type="EMBL" id="CAL5223154.1"/>
    </source>
</evidence>
<dbReference type="EMBL" id="CAXHTA020000008">
    <property type="protein sequence ID" value="CAL5223154.1"/>
    <property type="molecule type" value="Genomic_DNA"/>
</dbReference>
<dbReference type="Gene3D" id="1.25.10.10">
    <property type="entry name" value="Leucine-rich Repeat Variant"/>
    <property type="match status" value="1"/>
</dbReference>
<comment type="subcellular location">
    <subcellularLocation>
        <location evidence="1">Nucleus</location>
    </subcellularLocation>
</comment>
<evidence type="ECO:0000256" key="2">
    <source>
        <dbReference type="ARBA" id="ARBA00023242"/>
    </source>
</evidence>
<dbReference type="Pfam" id="PF22972">
    <property type="entry name" value="EVH1_PP4R3"/>
    <property type="match status" value="1"/>
</dbReference>
<accession>A0ABP1FVK0</accession>
<organism evidence="6 7">
    <name type="scientific">Coccomyxa viridis</name>
    <dbReference type="NCBI Taxonomy" id="1274662"/>
    <lineage>
        <taxon>Eukaryota</taxon>
        <taxon>Viridiplantae</taxon>
        <taxon>Chlorophyta</taxon>
        <taxon>core chlorophytes</taxon>
        <taxon>Trebouxiophyceae</taxon>
        <taxon>Trebouxiophyceae incertae sedis</taxon>
        <taxon>Coccomyxaceae</taxon>
        <taxon>Coccomyxa</taxon>
    </lineage>
</organism>
<evidence type="ECO:0000313" key="7">
    <source>
        <dbReference type="Proteomes" id="UP001497392"/>
    </source>
</evidence>
<dbReference type="InterPro" id="IPR016024">
    <property type="entry name" value="ARM-type_fold"/>
</dbReference>
<keyword evidence="2" id="KW-0539">Nucleus</keyword>
<dbReference type="PANTHER" id="PTHR23318:SF0">
    <property type="entry name" value="SERINE_THREONINE-PROTEIN PHOSPHATASE 4 REGULATORY SUBUNIT 3"/>
    <property type="match status" value="1"/>
</dbReference>
<evidence type="ECO:0000256" key="3">
    <source>
        <dbReference type="SAM" id="MobiDB-lite"/>
    </source>
</evidence>
<name>A0ABP1FVK0_9CHLO</name>
<evidence type="ECO:0000259" key="4">
    <source>
        <dbReference type="Pfam" id="PF04802"/>
    </source>
</evidence>
<dbReference type="InterPro" id="IPR051137">
    <property type="entry name" value="PP4R3-like"/>
</dbReference>
<reference evidence="6 7" key="1">
    <citation type="submission" date="2024-06" db="EMBL/GenBank/DDBJ databases">
        <authorList>
            <person name="Kraege A."/>
            <person name="Thomma B."/>
        </authorList>
    </citation>
    <scope>NUCLEOTIDE SEQUENCE [LARGE SCALE GENOMIC DNA]</scope>
</reference>
<comment type="caution">
    <text evidence="6">The sequence shown here is derived from an EMBL/GenBank/DDBJ whole genome shotgun (WGS) entry which is preliminary data.</text>
</comment>
<feature type="compositionally biased region" description="Low complexity" evidence="3">
    <location>
        <begin position="670"/>
        <end position="684"/>
    </location>
</feature>
<feature type="domain" description="Serine/threonine-protein phosphatase 4 regulatory subunit 3-like central" evidence="4">
    <location>
        <begin position="159"/>
        <end position="654"/>
    </location>
</feature>
<evidence type="ECO:0000256" key="1">
    <source>
        <dbReference type="ARBA" id="ARBA00004123"/>
    </source>
</evidence>
<dbReference type="SUPFAM" id="SSF50729">
    <property type="entry name" value="PH domain-like"/>
    <property type="match status" value="1"/>
</dbReference>
<dbReference type="InterPro" id="IPR055236">
    <property type="entry name" value="EVH1_PP4R3"/>
</dbReference>
<dbReference type="PANTHER" id="PTHR23318">
    <property type="entry name" value="ATP SYNTHASE GAMMA-RELATED"/>
    <property type="match status" value="1"/>
</dbReference>
<gene>
    <name evidence="6" type="primary">g5623</name>
    <name evidence="6" type="ORF">VP750_LOCUS4813</name>
</gene>
<dbReference type="SUPFAM" id="SSF48371">
    <property type="entry name" value="ARM repeat"/>
    <property type="match status" value="1"/>
</dbReference>
<evidence type="ECO:0000259" key="5">
    <source>
        <dbReference type="Pfam" id="PF22972"/>
    </source>
</evidence>
<feature type="compositionally biased region" description="Acidic residues" evidence="3">
    <location>
        <begin position="695"/>
        <end position="709"/>
    </location>
</feature>